<dbReference type="Pfam" id="PF12796">
    <property type="entry name" value="Ank_2"/>
    <property type="match status" value="1"/>
</dbReference>
<gene>
    <name evidence="3" type="ORF">GDO78_019423</name>
</gene>
<dbReference type="PANTHER" id="PTHR24201">
    <property type="entry name" value="ANK_REP_REGION DOMAIN-CONTAINING PROTEIN"/>
    <property type="match status" value="1"/>
</dbReference>
<name>A0A8J6EAR6_ELECQ</name>
<keyword evidence="1" id="KW-0677">Repeat</keyword>
<dbReference type="InterPro" id="IPR036770">
    <property type="entry name" value="Ankyrin_rpt-contain_sf"/>
</dbReference>
<dbReference type="PANTHER" id="PTHR24201:SF8">
    <property type="entry name" value="CYCLIN-DEPENDENT KINASE 4 INHIBITOR B"/>
    <property type="match status" value="1"/>
</dbReference>
<evidence type="ECO:0000313" key="3">
    <source>
        <dbReference type="EMBL" id="KAG9464768.1"/>
    </source>
</evidence>
<evidence type="ECO:0000256" key="1">
    <source>
        <dbReference type="ARBA" id="ARBA00022737"/>
    </source>
</evidence>
<evidence type="ECO:0000256" key="2">
    <source>
        <dbReference type="ARBA" id="ARBA00023043"/>
    </source>
</evidence>
<dbReference type="AlphaFoldDB" id="A0A8J6EAR6"/>
<dbReference type="GO" id="GO:0005737">
    <property type="term" value="C:cytoplasm"/>
    <property type="evidence" value="ECO:0007669"/>
    <property type="project" value="TreeGrafter"/>
</dbReference>
<organism evidence="3 4">
    <name type="scientific">Eleutherodactylus coqui</name>
    <name type="common">Puerto Rican coqui</name>
    <dbReference type="NCBI Taxonomy" id="57060"/>
    <lineage>
        <taxon>Eukaryota</taxon>
        <taxon>Metazoa</taxon>
        <taxon>Chordata</taxon>
        <taxon>Craniata</taxon>
        <taxon>Vertebrata</taxon>
        <taxon>Euteleostomi</taxon>
        <taxon>Amphibia</taxon>
        <taxon>Batrachia</taxon>
        <taxon>Anura</taxon>
        <taxon>Neobatrachia</taxon>
        <taxon>Hyloidea</taxon>
        <taxon>Eleutherodactylidae</taxon>
        <taxon>Eleutherodactylinae</taxon>
        <taxon>Eleutherodactylus</taxon>
        <taxon>Eleutherodactylus</taxon>
    </lineage>
</organism>
<dbReference type="Gene3D" id="1.25.40.20">
    <property type="entry name" value="Ankyrin repeat-containing domain"/>
    <property type="match status" value="2"/>
</dbReference>
<dbReference type="GO" id="GO:0008285">
    <property type="term" value="P:negative regulation of cell population proliferation"/>
    <property type="evidence" value="ECO:0007669"/>
    <property type="project" value="TreeGrafter"/>
</dbReference>
<evidence type="ECO:0000313" key="4">
    <source>
        <dbReference type="Proteomes" id="UP000770717"/>
    </source>
</evidence>
<dbReference type="GO" id="GO:0005634">
    <property type="term" value="C:nucleus"/>
    <property type="evidence" value="ECO:0007669"/>
    <property type="project" value="TreeGrafter"/>
</dbReference>
<dbReference type="SMART" id="SM00248">
    <property type="entry name" value="ANK"/>
    <property type="match status" value="4"/>
</dbReference>
<dbReference type="GO" id="GO:0019901">
    <property type="term" value="F:protein kinase binding"/>
    <property type="evidence" value="ECO:0007669"/>
    <property type="project" value="TreeGrafter"/>
</dbReference>
<dbReference type="InterPro" id="IPR002110">
    <property type="entry name" value="Ankyrin_rpt"/>
</dbReference>
<dbReference type="OrthoDB" id="539213at2759"/>
<keyword evidence="4" id="KW-1185">Reference proteome</keyword>
<dbReference type="EMBL" id="WNTK01003927">
    <property type="protein sequence ID" value="KAG9464768.1"/>
    <property type="molecule type" value="Genomic_DNA"/>
</dbReference>
<sequence length="187" mass="20166">MSEVDDLSDAAARGDLQRARGLLEDGADPNAANSNGRTAIQVMMMDDAKMAQLLLDYSANPNVPDPDSGRFPAHDAAQQGFLDTLTVMMMDDASMAQLLLDYSANPNVPDPDSGRFPAHDAAQQGFLDTLIVLLTGKAHIHIPDKTGRLPLDLAPDHIVAALQSLGIVTDSKKHIMQDTMEPMIRLH</sequence>
<dbReference type="Proteomes" id="UP000770717">
    <property type="component" value="Unassembled WGS sequence"/>
</dbReference>
<comment type="caution">
    <text evidence="3">The sequence shown here is derived from an EMBL/GenBank/DDBJ whole genome shotgun (WGS) entry which is preliminary data.</text>
</comment>
<keyword evidence="2" id="KW-0040">ANK repeat</keyword>
<dbReference type="SUPFAM" id="SSF48403">
    <property type="entry name" value="Ankyrin repeat"/>
    <property type="match status" value="1"/>
</dbReference>
<reference evidence="3" key="1">
    <citation type="thesis" date="2020" institute="ProQuest LLC" country="789 East Eisenhower Parkway, Ann Arbor, MI, USA">
        <title>Comparative Genomics and Chromosome Evolution.</title>
        <authorList>
            <person name="Mudd A.B."/>
        </authorList>
    </citation>
    <scope>NUCLEOTIDE SEQUENCE</scope>
    <source>
        <strain evidence="3">HN-11 Male</strain>
        <tissue evidence="3">Kidney and liver</tissue>
    </source>
</reference>
<protein>
    <submittedName>
        <fullName evidence="3">Uncharacterized protein</fullName>
    </submittedName>
</protein>
<proteinExistence type="predicted"/>
<dbReference type="InterPro" id="IPR050776">
    <property type="entry name" value="Ank_Repeat/CDKN_Inhibitor"/>
</dbReference>
<dbReference type="GO" id="GO:0004861">
    <property type="term" value="F:cyclin-dependent protein serine/threonine kinase inhibitor activity"/>
    <property type="evidence" value="ECO:0007669"/>
    <property type="project" value="TreeGrafter"/>
</dbReference>
<dbReference type="GO" id="GO:2000045">
    <property type="term" value="P:regulation of G1/S transition of mitotic cell cycle"/>
    <property type="evidence" value="ECO:0007669"/>
    <property type="project" value="TreeGrafter"/>
</dbReference>
<accession>A0A8J6EAR6</accession>